<dbReference type="GO" id="GO:0003729">
    <property type="term" value="F:mRNA binding"/>
    <property type="evidence" value="ECO:0007669"/>
    <property type="project" value="InterPro"/>
</dbReference>
<dbReference type="RefSeq" id="XP_067066385.1">
    <property type="nucleotide sequence ID" value="XM_067212088.1"/>
</dbReference>
<evidence type="ECO:0000259" key="9">
    <source>
        <dbReference type="Pfam" id="PF22646"/>
    </source>
</evidence>
<evidence type="ECO:0000256" key="3">
    <source>
        <dbReference type="ARBA" id="ARBA00022664"/>
    </source>
</evidence>
<comment type="similarity">
    <text evidence="2">Belongs to the SF3B1 family.</text>
</comment>
<evidence type="ECO:0000313" key="10">
    <source>
        <dbReference type="EMBL" id="OII71016.1"/>
    </source>
</evidence>
<gene>
    <name evidence="10" type="ORF">cand_018550</name>
</gene>
<keyword evidence="11" id="KW-1185">Reference proteome</keyword>
<feature type="domain" description="Splicing factor 3B subunit 1" evidence="8">
    <location>
        <begin position="35"/>
        <end position="174"/>
    </location>
</feature>
<organism evidence="10 11">
    <name type="scientific">Cryptosporidium andersoni</name>
    <dbReference type="NCBI Taxonomy" id="117008"/>
    <lineage>
        <taxon>Eukaryota</taxon>
        <taxon>Sar</taxon>
        <taxon>Alveolata</taxon>
        <taxon>Apicomplexa</taxon>
        <taxon>Conoidasida</taxon>
        <taxon>Coccidia</taxon>
        <taxon>Eucoccidiorida</taxon>
        <taxon>Eimeriorina</taxon>
        <taxon>Cryptosporidiidae</taxon>
        <taxon>Cryptosporidium</taxon>
    </lineage>
</organism>
<dbReference type="AlphaFoldDB" id="A0A1J4M9W5"/>
<dbReference type="EMBL" id="LRBS01000125">
    <property type="protein sequence ID" value="OII71016.1"/>
    <property type="molecule type" value="Genomic_DNA"/>
</dbReference>
<proteinExistence type="inferred from homology"/>
<dbReference type="Pfam" id="PF22646">
    <property type="entry name" value="PPP2R1A-like_HEAT"/>
    <property type="match status" value="1"/>
</dbReference>
<feature type="domain" description="Phosphatase PP2A regulatory subunit A/Splicing factor 3B subunit 1-like HEAT repeat" evidence="9">
    <location>
        <begin position="828"/>
        <end position="899"/>
    </location>
</feature>
<dbReference type="GeneID" id="92366040"/>
<dbReference type="InterPro" id="IPR038737">
    <property type="entry name" value="SF3b_su1-like"/>
</dbReference>
<comment type="subcellular location">
    <subcellularLocation>
        <location evidence="1">Nucleus</location>
    </subcellularLocation>
</comment>
<evidence type="ECO:0000256" key="5">
    <source>
        <dbReference type="ARBA" id="ARBA00022737"/>
    </source>
</evidence>
<evidence type="ECO:0000259" key="8">
    <source>
        <dbReference type="Pfam" id="PF08920"/>
    </source>
</evidence>
<evidence type="ECO:0000256" key="1">
    <source>
        <dbReference type="ARBA" id="ARBA00004123"/>
    </source>
</evidence>
<dbReference type="VEuPathDB" id="CryptoDB:cand_018550"/>
<dbReference type="Pfam" id="PF08920">
    <property type="entry name" value="SF3b1"/>
    <property type="match status" value="1"/>
</dbReference>
<keyword evidence="3" id="KW-0507">mRNA processing</keyword>
<reference evidence="10 11" key="1">
    <citation type="submission" date="2016-10" db="EMBL/GenBank/DDBJ databases">
        <title>Reductive evolution of mitochondrial metabolism and differential evolution of invasion-related proteins in Cryptosporidium.</title>
        <authorList>
            <person name="Liu S."/>
            <person name="Roellig D.M."/>
            <person name="Guo Y."/>
            <person name="Li N."/>
            <person name="Frace M.A."/>
            <person name="Tang K."/>
            <person name="Zhang L."/>
            <person name="Feng Y."/>
            <person name="Xiao L."/>
        </authorList>
    </citation>
    <scope>NUCLEOTIDE SEQUENCE [LARGE SCALE GENOMIC DNA]</scope>
    <source>
        <strain evidence="10">30847</strain>
    </source>
</reference>
<dbReference type="GO" id="GO:0005681">
    <property type="term" value="C:spliceosomal complex"/>
    <property type="evidence" value="ECO:0007669"/>
    <property type="project" value="UniProtKB-KW"/>
</dbReference>
<dbReference type="Gene3D" id="1.25.10.10">
    <property type="entry name" value="Leucine-rich Repeat Variant"/>
    <property type="match status" value="3"/>
</dbReference>
<evidence type="ECO:0000256" key="6">
    <source>
        <dbReference type="ARBA" id="ARBA00023187"/>
    </source>
</evidence>
<dbReference type="PANTHER" id="PTHR12097">
    <property type="entry name" value="SPLICING FACTOR 3B, SUBUNIT 1-RELATED"/>
    <property type="match status" value="1"/>
</dbReference>
<keyword evidence="4" id="KW-0747">Spliceosome</keyword>
<dbReference type="InterPro" id="IPR011989">
    <property type="entry name" value="ARM-like"/>
</dbReference>
<dbReference type="InterPro" id="IPR016024">
    <property type="entry name" value="ARM-type_fold"/>
</dbReference>
<evidence type="ECO:0000256" key="7">
    <source>
        <dbReference type="ARBA" id="ARBA00023242"/>
    </source>
</evidence>
<dbReference type="SUPFAM" id="SSF48371">
    <property type="entry name" value="ARM repeat"/>
    <property type="match status" value="1"/>
</dbReference>
<dbReference type="FunFam" id="1.25.10.10:FF:000088">
    <property type="entry name" value="Splicing factor 3b, subunit 1"/>
    <property type="match status" value="1"/>
</dbReference>
<dbReference type="InterPro" id="IPR054573">
    <property type="entry name" value="PP2A/SF3B1-like_HEAT"/>
</dbReference>
<dbReference type="InterPro" id="IPR015016">
    <property type="entry name" value="SF3b_su1"/>
</dbReference>
<sequence length="1045" mass="118998">MHSKATFEQDAISTDIDFEDTKDTKLEISHDDKNSSSRRKRWDVIPFIEDGDIKNNIVVKDDKLLNNYKNEPVKRSRWDLIPLKSQSNELNSNNNMIGINSSVKLSPDDILKYRLQKEIYERNKPWTDEELDRILPKEGYEIIDSPEGYDILRERRLKNSSINNFGQEFYEIPEFSGIESKNEHSNDILIGGTSTIVYHAELGELALKAEDYSFFAKLFSSESEDDLSVEEVKERQILTSLLKLKNGNPQQRRQAMRYITENAKELGAGPLFNNILPLLMLSTLEDQERHILVKAMDKILYKLKDLVRPYVHKILVVIEPMLIDQEYYARMEGREIISNLSKAVGLATMIATMRPDIDHPDEYVRNTTARAFAVIASALGIPSLIIFLQAVCQSKKSWQARHTGIKIVQQIAIIMGCAILPHLKNLVQIISHGLVDENQKVRMITALSIAALAEASAPYGIEAFDNILRPLWKGIKEYRGKGLAAFLKAIGQIIPLMDAHHANYYTSEVAPILVNEFSTPDDEMKRIVLKVIQQCILTNGVEVEYFKLEIIPLYFSNLWIPRNALDKRTYKQLVETTVSISQKTGAECILKFLIQYLKDSNESFRKMGLETINKMISLTKVIDIDNRLQELLIDGILYAFQEHTDDDSTIIIDSFGSILSSLGTAAKPYLPQISCIIRWRLNTPSAKVRQMAADLIARIVGIMKQCDEEEMLGHIGLFLYEYLGEEYPEVLGSIIGALKEIINVIGIDKMSPPIKDLLPRLTPILKNRHEKVQENVIDLIGCCANRGGDLISPKEWDRICFDLLDTLRANKKSIRRATVNTFGYIAKTIGPHDVLVTLLNNLRVQERQLRVCTTVAIAIISDICMPYTVLPALMNEYRIPDLNVQNGVLKTLSFMFEYIREMSKNYVYAITPLLESALTDRDPVHRQTATWACKHLALGIAGLGCDDALIHLLNYVWPNILETSPHLIQAVFEAIDAFRVSVGPGTILLYLLQGLFHPARRVRTVYWKLYNNLYIGSQDALVPFFPNIPDYQGKSFMRHELYYLI</sequence>
<evidence type="ECO:0000313" key="11">
    <source>
        <dbReference type="Proteomes" id="UP000186804"/>
    </source>
</evidence>
<dbReference type="GO" id="GO:0000245">
    <property type="term" value="P:spliceosomal complex assembly"/>
    <property type="evidence" value="ECO:0007669"/>
    <property type="project" value="InterPro"/>
</dbReference>
<dbReference type="FunFam" id="1.25.10.10:FF:000039">
    <property type="entry name" value="Splicing factor 3B subunit 1"/>
    <property type="match status" value="1"/>
</dbReference>
<keyword evidence="5" id="KW-0677">Repeat</keyword>
<keyword evidence="6" id="KW-0508">mRNA splicing</keyword>
<evidence type="ECO:0000256" key="4">
    <source>
        <dbReference type="ARBA" id="ARBA00022728"/>
    </source>
</evidence>
<dbReference type="Proteomes" id="UP000186804">
    <property type="component" value="Unassembled WGS sequence"/>
</dbReference>
<accession>A0A1J4M9W5</accession>
<protein>
    <submittedName>
        <fullName evidence="10">HEAT repeat family protein</fullName>
    </submittedName>
</protein>
<dbReference type="OrthoDB" id="438939at2759"/>
<evidence type="ECO:0000256" key="2">
    <source>
        <dbReference type="ARBA" id="ARBA00005754"/>
    </source>
</evidence>
<name>A0A1J4M9W5_9CRYT</name>
<comment type="caution">
    <text evidence="10">The sequence shown here is derived from an EMBL/GenBank/DDBJ whole genome shotgun (WGS) entry which is preliminary data.</text>
</comment>
<keyword evidence="7" id="KW-0539">Nucleus</keyword>